<feature type="active site" description="Charge relay system" evidence="5">
    <location>
        <position position="256"/>
    </location>
</feature>
<keyword evidence="6" id="KW-1133">Transmembrane helix</keyword>
<feature type="active site" description="Charge relay system" evidence="5">
    <location>
        <position position="96"/>
    </location>
</feature>
<dbReference type="InterPro" id="IPR050131">
    <property type="entry name" value="Peptidase_S8_subtilisin-like"/>
</dbReference>
<evidence type="ECO:0000313" key="9">
    <source>
        <dbReference type="Proteomes" id="UP000830167"/>
    </source>
</evidence>
<keyword evidence="6" id="KW-0472">Membrane</keyword>
<dbReference type="SUPFAM" id="SSF52743">
    <property type="entry name" value="Subtilisin-like"/>
    <property type="match status" value="1"/>
</dbReference>
<keyword evidence="6" id="KW-0812">Transmembrane</keyword>
<evidence type="ECO:0000259" key="7">
    <source>
        <dbReference type="Pfam" id="PF00082"/>
    </source>
</evidence>
<evidence type="ECO:0000256" key="4">
    <source>
        <dbReference type="ARBA" id="ARBA00022825"/>
    </source>
</evidence>
<dbReference type="PANTHER" id="PTHR43806:SF11">
    <property type="entry name" value="CEREVISIN-RELATED"/>
    <property type="match status" value="1"/>
</dbReference>
<keyword evidence="4 5" id="KW-0720">Serine protease</keyword>
<dbReference type="Proteomes" id="UP000830167">
    <property type="component" value="Chromosome"/>
</dbReference>
<evidence type="ECO:0000256" key="6">
    <source>
        <dbReference type="SAM" id="Phobius"/>
    </source>
</evidence>
<comment type="similarity">
    <text evidence="1 5">Belongs to the peptidase S8 family.</text>
</comment>
<evidence type="ECO:0000256" key="1">
    <source>
        <dbReference type="ARBA" id="ARBA00011073"/>
    </source>
</evidence>
<dbReference type="InterPro" id="IPR036852">
    <property type="entry name" value="Peptidase_S8/S53_dom_sf"/>
</dbReference>
<gene>
    <name evidence="8" type="ORF">LSG31_10645</name>
</gene>
<dbReference type="PRINTS" id="PR00723">
    <property type="entry name" value="SUBTILISIN"/>
</dbReference>
<dbReference type="Gene3D" id="3.40.50.200">
    <property type="entry name" value="Peptidase S8/S53 domain"/>
    <property type="match status" value="1"/>
</dbReference>
<name>A0ABY4CXD8_9BACL</name>
<evidence type="ECO:0000256" key="5">
    <source>
        <dbReference type="PROSITE-ProRule" id="PRU01240"/>
    </source>
</evidence>
<dbReference type="Pfam" id="PF00082">
    <property type="entry name" value="Peptidase_S8"/>
    <property type="match status" value="1"/>
</dbReference>
<organism evidence="8 9">
    <name type="scientific">Fodinisporobacter ferrooxydans</name>
    <dbReference type="NCBI Taxonomy" id="2901836"/>
    <lineage>
        <taxon>Bacteria</taxon>
        <taxon>Bacillati</taxon>
        <taxon>Bacillota</taxon>
        <taxon>Bacilli</taxon>
        <taxon>Bacillales</taxon>
        <taxon>Alicyclobacillaceae</taxon>
        <taxon>Fodinisporobacter</taxon>
    </lineage>
</organism>
<proteinExistence type="inferred from homology"/>
<dbReference type="InterPro" id="IPR015500">
    <property type="entry name" value="Peptidase_S8_subtilisin-rel"/>
</dbReference>
<reference evidence="8" key="1">
    <citation type="submission" date="2021-12" db="EMBL/GenBank/DDBJ databases">
        <title>Alicyclobacillaceae gen. nov., sp. nov., isolated from chalcocite enrichment system.</title>
        <authorList>
            <person name="Jiang Z."/>
        </authorList>
    </citation>
    <scope>NUCLEOTIDE SEQUENCE</scope>
    <source>
        <strain evidence="8">MYW30-H2</strain>
    </source>
</reference>
<evidence type="ECO:0000256" key="2">
    <source>
        <dbReference type="ARBA" id="ARBA00022670"/>
    </source>
</evidence>
<dbReference type="InterPro" id="IPR000209">
    <property type="entry name" value="Peptidase_S8/S53_dom"/>
</dbReference>
<dbReference type="PANTHER" id="PTHR43806">
    <property type="entry name" value="PEPTIDASE S8"/>
    <property type="match status" value="1"/>
</dbReference>
<feature type="active site" description="Charge relay system" evidence="5">
    <location>
        <position position="70"/>
    </location>
</feature>
<evidence type="ECO:0000313" key="8">
    <source>
        <dbReference type="EMBL" id="UOF92565.1"/>
    </source>
</evidence>
<accession>A0ABY4CXD8</accession>
<keyword evidence="9" id="KW-1185">Reference proteome</keyword>
<feature type="transmembrane region" description="Helical" evidence="6">
    <location>
        <begin position="7"/>
        <end position="25"/>
    </location>
</feature>
<dbReference type="PROSITE" id="PS51892">
    <property type="entry name" value="SUBTILASE"/>
    <property type="match status" value="1"/>
</dbReference>
<feature type="domain" description="Peptidase S8/S53" evidence="7">
    <location>
        <begin position="63"/>
        <end position="289"/>
    </location>
</feature>
<keyword evidence="3 5" id="KW-0378">Hydrolase</keyword>
<evidence type="ECO:0000256" key="3">
    <source>
        <dbReference type="ARBA" id="ARBA00022801"/>
    </source>
</evidence>
<sequence length="319" mass="35435">MAKIKRKIYILIYFVITLTIVTTGYQTKQVSFNKINYSNNHSALLTMHANTIDLHIPESSFNKIKIGIIDTGFIPTIPFLNITWANSDFTPALSHHGIIVASLIGAKKNNYSMGFQGVLPGVHIVAFNIPSNHFNSLELAHGINQLTNQHVDIINVSLSTSVSTPELYKSIVRAIKHGIVIIASSGNTYNNIYNYPASYPLPGLISVGALDKNLNILSSTTVNRRVDVYAPGQAIHSINYNNTSHKYQQEIFSGTSVSTPYVTVLAALLKAKNPKLSPQEIAFVIQQTALSYESEWWGQNEQIKLIDFRKTLNYRNEGN</sequence>
<protein>
    <submittedName>
        <fullName evidence="8">S8 family serine peptidase</fullName>
    </submittedName>
</protein>
<keyword evidence="2 5" id="KW-0645">Protease</keyword>
<dbReference type="EMBL" id="CP089291">
    <property type="protein sequence ID" value="UOF92565.1"/>
    <property type="molecule type" value="Genomic_DNA"/>
</dbReference>
<dbReference type="RefSeq" id="WP_347439236.1">
    <property type="nucleotide sequence ID" value="NZ_CP089291.1"/>
</dbReference>